<feature type="compositionally biased region" description="Low complexity" evidence="1">
    <location>
        <begin position="72"/>
        <end position="81"/>
    </location>
</feature>
<feature type="chain" id="PRO_5045038810" description="Secreted protein (IPTL-CTERM system target)" evidence="3">
    <location>
        <begin position="24"/>
        <end position="987"/>
    </location>
</feature>
<feature type="transmembrane region" description="Helical" evidence="2">
    <location>
        <begin position="958"/>
        <end position="976"/>
    </location>
</feature>
<sequence>MRLFNTVTKKTAVALLTVCLAVAAVPYAGIAEEMNQSEELIALGADAAVEESSEHAEAGESDTGSGDESESDGQVSDGSDGPEALPQGPAQESEAATPDGGVSTLASKSYTITNFSDLKAAVADTDSSTAQGDTITFVIKNDIVFTEVIALPWNRSSVFVAEGGSWNLTWAGPAADSGWEGSARHFLSYGTADHAQTITFNAGLTIDGAGRGGGLSIGTGGSAPNYVNDNYNCTIVLNGATFTNCVTAQSGGAISIDDYTPSNKLELKSGAISNSRATGDGSGGYFRGGHGGGVFFGGDTLTLSGARIENCRTDTLDGRSGGGIYVDANARFAFTAGTITGCTAAVGGGLGLNGGSTLSFTGGSITDSVAYNEQQNQGENGFGGGIGAYGATVSVSGTATVSGNTGRHGGGIFGGGGTAITLGGGALVDSNQAASITDWGSRGGGVYVDDGSSLKIEGAMISNNRATSATSARLNGHGGGVASGDYGAPSSIEFTSGSIKTNSSDIGGGGVYLMASNTFTMTGGIIDGCYTKDSGGGILATESAVIKLFGGSIENCSARGLGWYGGWGGGINLAGTVDLQIDGTDITNCSATDPGASVGDDRAVGSGGGIYVNQDTGAGVRISIADSTLSGNTASANGGAIFTAFLSNLTVDASTVSFTGNTAGAYRVPADDVAADPSVYPCSRALSSSDAPSGTVPAGRSHPLNNYDISYFSYTVAYHGNGGESSASNEVAYFVQEVPFRSLGGVTATVKRQNAVAFDGATIDYALDRYAFAGWAGAEVPRVDGSDIKVADETWSVGGDVLTTAFPLVEFYAAYKTDIVIRNVAAGDTEFFDYTRAFGLWFAVWDPATGYSGDNSFSDWYYTPSNGEADNKITYYYKTVFGANEAPGLDSIRVSYDLNGTPIGRAHSGAPGSDGGIWDVDLTDDLVDGQGSARNVLTVTNTYDAPPITDVESEEQPYWLLIVGGAALVLALLLSARRRSRKIDQSE</sequence>
<dbReference type="PANTHER" id="PTHR11319:SF35">
    <property type="entry name" value="OUTER MEMBRANE PROTEIN PMPC-RELATED"/>
    <property type="match status" value="1"/>
</dbReference>
<evidence type="ECO:0008006" key="6">
    <source>
        <dbReference type="Google" id="ProtNLM"/>
    </source>
</evidence>
<dbReference type="Proteomes" id="UP001320544">
    <property type="component" value="Chromosome"/>
</dbReference>
<dbReference type="Gene3D" id="2.160.20.20">
    <property type="match status" value="1"/>
</dbReference>
<reference evidence="4 5" key="1">
    <citation type="submission" date="2022-01" db="EMBL/GenBank/DDBJ databases">
        <title>Novel bile acid biosynthetic pathways are enriched in the microbiome of centenarians.</title>
        <authorList>
            <person name="Sato Y."/>
            <person name="Atarashi K."/>
            <person name="Plichta R.D."/>
            <person name="Arai Y."/>
            <person name="Sasajima S."/>
            <person name="Kearney M.S."/>
            <person name="Suda W."/>
            <person name="Takeshita K."/>
            <person name="Sasaki T."/>
            <person name="Okamoto S."/>
            <person name="Skelly N.A."/>
            <person name="Okamura Y."/>
            <person name="Vlamakis H."/>
            <person name="Li Y."/>
            <person name="Tanoue T."/>
            <person name="Takei H."/>
            <person name="Nittono H."/>
            <person name="Narushima S."/>
            <person name="Irie J."/>
            <person name="Itoh H."/>
            <person name="Moriya K."/>
            <person name="Sugiura Y."/>
            <person name="Suematsu M."/>
            <person name="Moritoki N."/>
            <person name="Shibata S."/>
            <person name="Littman R.D."/>
            <person name="Fischbach A.M."/>
            <person name="Uwamino Y."/>
            <person name="Inoue T."/>
            <person name="Honda A."/>
            <person name="Hattori M."/>
            <person name="Murai T."/>
            <person name="Xavier J.R."/>
            <person name="Hirose N."/>
            <person name="Honda K."/>
        </authorList>
    </citation>
    <scope>NUCLEOTIDE SEQUENCE [LARGE SCALE GENOMIC DNA]</scope>
    <source>
        <strain evidence="4 5">CE91-St30</strain>
    </source>
</reference>
<dbReference type="SMART" id="SM00710">
    <property type="entry name" value="PbH1"/>
    <property type="match status" value="8"/>
</dbReference>
<protein>
    <recommendedName>
        <fullName evidence="6">Secreted protein (IPTL-CTERM system target)</fullName>
    </recommendedName>
</protein>
<dbReference type="InterPro" id="IPR006626">
    <property type="entry name" value="PbH1"/>
</dbReference>
<evidence type="ECO:0000313" key="5">
    <source>
        <dbReference type="Proteomes" id="UP001320544"/>
    </source>
</evidence>
<gene>
    <name evidence="4" type="ORF">CE91St30_02370</name>
</gene>
<evidence type="ECO:0000256" key="2">
    <source>
        <dbReference type="SAM" id="Phobius"/>
    </source>
</evidence>
<dbReference type="InterPro" id="IPR011050">
    <property type="entry name" value="Pectin_lyase_fold/virulence"/>
</dbReference>
<organism evidence="4 5">
    <name type="scientific">Raoultibacter timonensis</name>
    <dbReference type="NCBI Taxonomy" id="1907662"/>
    <lineage>
        <taxon>Bacteria</taxon>
        <taxon>Bacillati</taxon>
        <taxon>Actinomycetota</taxon>
        <taxon>Coriobacteriia</taxon>
        <taxon>Eggerthellales</taxon>
        <taxon>Eggerthellaceae</taxon>
        <taxon>Raoultibacter</taxon>
    </lineage>
</organism>
<keyword evidence="2" id="KW-0472">Membrane</keyword>
<feature type="signal peptide" evidence="3">
    <location>
        <begin position="1"/>
        <end position="23"/>
    </location>
</feature>
<dbReference type="PANTHER" id="PTHR11319">
    <property type="entry name" value="G PROTEIN-COUPLED RECEPTOR-RELATED"/>
    <property type="match status" value="1"/>
</dbReference>
<evidence type="ECO:0000313" key="4">
    <source>
        <dbReference type="EMBL" id="BDE94904.1"/>
    </source>
</evidence>
<proteinExistence type="predicted"/>
<keyword evidence="2" id="KW-1133">Transmembrane helix</keyword>
<name>A0ABN6MCH7_9ACTN</name>
<dbReference type="RefSeq" id="WP_244411427.1">
    <property type="nucleotide sequence ID" value="NZ_AP025564.1"/>
</dbReference>
<keyword evidence="5" id="KW-1185">Reference proteome</keyword>
<dbReference type="EMBL" id="AP025564">
    <property type="protein sequence ID" value="BDE94904.1"/>
    <property type="molecule type" value="Genomic_DNA"/>
</dbReference>
<dbReference type="InterPro" id="IPR012332">
    <property type="entry name" value="Autotransporter_pectin_lyase_C"/>
</dbReference>
<dbReference type="SUPFAM" id="SSF51126">
    <property type="entry name" value="Pectin lyase-like"/>
    <property type="match status" value="1"/>
</dbReference>
<accession>A0ABN6MCH7</accession>
<keyword evidence="3" id="KW-0732">Signal</keyword>
<evidence type="ECO:0000256" key="1">
    <source>
        <dbReference type="SAM" id="MobiDB-lite"/>
    </source>
</evidence>
<feature type="region of interest" description="Disordered" evidence="1">
    <location>
        <begin position="47"/>
        <end position="102"/>
    </location>
</feature>
<keyword evidence="2" id="KW-0812">Transmembrane</keyword>
<evidence type="ECO:0000256" key="3">
    <source>
        <dbReference type="SAM" id="SignalP"/>
    </source>
</evidence>